<comment type="caution">
    <text evidence="15">The sequence shown here is derived from an EMBL/GenBank/DDBJ whole genome shotgun (WGS) entry which is preliminary data.</text>
</comment>
<keyword evidence="4" id="KW-0227">DNA damage</keyword>
<name>A0A1F7IAQ1_9BACT</name>
<dbReference type="InterPro" id="IPR015927">
    <property type="entry name" value="Peptidase_S24_S26A/B/C"/>
</dbReference>
<evidence type="ECO:0000256" key="9">
    <source>
        <dbReference type="ARBA" id="ARBA00023163"/>
    </source>
</evidence>
<dbReference type="GO" id="GO:0006508">
    <property type="term" value="P:proteolysis"/>
    <property type="evidence" value="ECO:0007669"/>
    <property type="project" value="InterPro"/>
</dbReference>
<evidence type="ECO:0000256" key="7">
    <source>
        <dbReference type="ARBA" id="ARBA00023015"/>
    </source>
</evidence>
<evidence type="ECO:0000259" key="14">
    <source>
        <dbReference type="Pfam" id="PF01726"/>
    </source>
</evidence>
<dbReference type="InterPro" id="IPR006197">
    <property type="entry name" value="Peptidase_S24_LexA"/>
</dbReference>
<evidence type="ECO:0000256" key="10">
    <source>
        <dbReference type="ARBA" id="ARBA00023204"/>
    </source>
</evidence>
<proteinExistence type="inferred from homology"/>
<dbReference type="InterPro" id="IPR036286">
    <property type="entry name" value="LexA/Signal_pep-like_sf"/>
</dbReference>
<keyword evidence="10" id="KW-0234">DNA repair</keyword>
<evidence type="ECO:0000256" key="2">
    <source>
        <dbReference type="ARBA" id="ARBA00022491"/>
    </source>
</evidence>
<feature type="domain" description="Peptidase S24/S26A/S26B/S26C" evidence="13">
    <location>
        <begin position="84"/>
        <end position="200"/>
    </location>
</feature>
<sequence length="212" mass="23899">MKKSTTPRQKELLQIIYDYIINEGYPPTFDEMRERLKVVSNQSVIDLLNKLEKNRIIKRNENIARSIAILPIGYEMLGKPPLAPFLGVSSAGAPINSIEITGEWQTLSSDIAKLKDEVFILKVSGDSMINSGIDDGDLVLVKTEKEFVSGNVVLVQINDEVTIKRFISDDNPPYIYLKPENPKYDIIPATDKMTLKGKVISVLKESYWRPVS</sequence>
<evidence type="ECO:0000256" key="11">
    <source>
        <dbReference type="ARBA" id="ARBA00023236"/>
    </source>
</evidence>
<feature type="domain" description="LexA repressor DNA-binding" evidence="14">
    <location>
        <begin position="5"/>
        <end position="65"/>
    </location>
</feature>
<organism evidence="15 16">
    <name type="scientific">Candidatus Roizmanbacteria bacterium RIFCSPLOWO2_01_FULL_35_13</name>
    <dbReference type="NCBI Taxonomy" id="1802055"/>
    <lineage>
        <taxon>Bacteria</taxon>
        <taxon>Candidatus Roizmaniibacteriota</taxon>
    </lineage>
</organism>
<protein>
    <submittedName>
        <fullName evidence="15">Repressor LexA</fullName>
    </submittedName>
</protein>
<keyword evidence="3" id="KW-0235">DNA replication</keyword>
<dbReference type="InterPro" id="IPR036388">
    <property type="entry name" value="WH-like_DNA-bd_sf"/>
</dbReference>
<dbReference type="GO" id="GO:0045892">
    <property type="term" value="P:negative regulation of DNA-templated transcription"/>
    <property type="evidence" value="ECO:0007669"/>
    <property type="project" value="InterPro"/>
</dbReference>
<dbReference type="PANTHER" id="PTHR33516">
    <property type="entry name" value="LEXA REPRESSOR"/>
    <property type="match status" value="1"/>
</dbReference>
<dbReference type="InterPro" id="IPR006200">
    <property type="entry name" value="LexA"/>
</dbReference>
<evidence type="ECO:0000256" key="5">
    <source>
        <dbReference type="ARBA" id="ARBA00022801"/>
    </source>
</evidence>
<keyword evidence="11" id="KW-0742">SOS response</keyword>
<dbReference type="GO" id="GO:0006281">
    <property type="term" value="P:DNA repair"/>
    <property type="evidence" value="ECO:0007669"/>
    <property type="project" value="UniProtKB-KW"/>
</dbReference>
<evidence type="ECO:0000256" key="1">
    <source>
        <dbReference type="ARBA" id="ARBA00007484"/>
    </source>
</evidence>
<evidence type="ECO:0000256" key="12">
    <source>
        <dbReference type="RuleBase" id="RU003991"/>
    </source>
</evidence>
<keyword evidence="5 12" id="KW-0378">Hydrolase</keyword>
<dbReference type="InterPro" id="IPR036390">
    <property type="entry name" value="WH_DNA-bd_sf"/>
</dbReference>
<keyword evidence="8" id="KW-0238">DNA-binding</keyword>
<comment type="similarity">
    <text evidence="1 12">Belongs to the peptidase S24 family.</text>
</comment>
<evidence type="ECO:0000313" key="16">
    <source>
        <dbReference type="Proteomes" id="UP000179270"/>
    </source>
</evidence>
<keyword evidence="7" id="KW-0805">Transcription regulation</keyword>
<dbReference type="SUPFAM" id="SSF46785">
    <property type="entry name" value="Winged helix' DNA-binding domain"/>
    <property type="match status" value="1"/>
</dbReference>
<dbReference type="InterPro" id="IPR006199">
    <property type="entry name" value="LexA_DNA-bd_dom"/>
</dbReference>
<dbReference type="EMBL" id="MGAF01000033">
    <property type="protein sequence ID" value="OGK40428.1"/>
    <property type="molecule type" value="Genomic_DNA"/>
</dbReference>
<dbReference type="GO" id="GO:0003677">
    <property type="term" value="F:DNA binding"/>
    <property type="evidence" value="ECO:0007669"/>
    <property type="project" value="UniProtKB-KW"/>
</dbReference>
<keyword evidence="6 12" id="KW-0068">Autocatalytic cleavage</keyword>
<dbReference type="PRINTS" id="PR00726">
    <property type="entry name" value="LEXASERPTASE"/>
</dbReference>
<dbReference type="SUPFAM" id="SSF51306">
    <property type="entry name" value="LexA/Signal peptidase"/>
    <property type="match status" value="1"/>
</dbReference>
<dbReference type="Gene3D" id="1.10.10.10">
    <property type="entry name" value="Winged helix-like DNA-binding domain superfamily/Winged helix DNA-binding domain"/>
    <property type="match status" value="1"/>
</dbReference>
<evidence type="ECO:0000313" key="15">
    <source>
        <dbReference type="EMBL" id="OGK40428.1"/>
    </source>
</evidence>
<dbReference type="GO" id="GO:0004252">
    <property type="term" value="F:serine-type endopeptidase activity"/>
    <property type="evidence" value="ECO:0007669"/>
    <property type="project" value="InterPro"/>
</dbReference>
<evidence type="ECO:0000256" key="4">
    <source>
        <dbReference type="ARBA" id="ARBA00022763"/>
    </source>
</evidence>
<evidence type="ECO:0000256" key="6">
    <source>
        <dbReference type="ARBA" id="ARBA00022813"/>
    </source>
</evidence>
<dbReference type="AlphaFoldDB" id="A0A1F7IAQ1"/>
<evidence type="ECO:0000256" key="3">
    <source>
        <dbReference type="ARBA" id="ARBA00022705"/>
    </source>
</evidence>
<dbReference type="Gene3D" id="2.10.109.10">
    <property type="entry name" value="Umud Fragment, subunit A"/>
    <property type="match status" value="1"/>
</dbReference>
<keyword evidence="2" id="KW-0678">Repressor</keyword>
<evidence type="ECO:0000256" key="8">
    <source>
        <dbReference type="ARBA" id="ARBA00023125"/>
    </source>
</evidence>
<dbReference type="PANTHER" id="PTHR33516:SF2">
    <property type="entry name" value="LEXA REPRESSOR-RELATED"/>
    <property type="match status" value="1"/>
</dbReference>
<dbReference type="Proteomes" id="UP000179270">
    <property type="component" value="Unassembled WGS sequence"/>
</dbReference>
<dbReference type="InterPro" id="IPR039418">
    <property type="entry name" value="LexA-like"/>
</dbReference>
<dbReference type="Pfam" id="PF01726">
    <property type="entry name" value="LexA_DNA_bind"/>
    <property type="match status" value="1"/>
</dbReference>
<dbReference type="GO" id="GO:0009432">
    <property type="term" value="P:SOS response"/>
    <property type="evidence" value="ECO:0007669"/>
    <property type="project" value="UniProtKB-KW"/>
</dbReference>
<dbReference type="Pfam" id="PF00717">
    <property type="entry name" value="Peptidase_S24"/>
    <property type="match status" value="1"/>
</dbReference>
<dbReference type="InterPro" id="IPR050077">
    <property type="entry name" value="LexA_repressor"/>
</dbReference>
<reference evidence="15 16" key="1">
    <citation type="journal article" date="2016" name="Nat. Commun.">
        <title>Thousands of microbial genomes shed light on interconnected biogeochemical processes in an aquifer system.</title>
        <authorList>
            <person name="Anantharaman K."/>
            <person name="Brown C.T."/>
            <person name="Hug L.A."/>
            <person name="Sharon I."/>
            <person name="Castelle C.J."/>
            <person name="Probst A.J."/>
            <person name="Thomas B.C."/>
            <person name="Singh A."/>
            <person name="Wilkins M.J."/>
            <person name="Karaoz U."/>
            <person name="Brodie E.L."/>
            <person name="Williams K.H."/>
            <person name="Hubbard S.S."/>
            <person name="Banfield J.F."/>
        </authorList>
    </citation>
    <scope>NUCLEOTIDE SEQUENCE [LARGE SCALE GENOMIC DNA]</scope>
</reference>
<accession>A0A1F7IAQ1</accession>
<dbReference type="GO" id="GO:0006260">
    <property type="term" value="P:DNA replication"/>
    <property type="evidence" value="ECO:0007669"/>
    <property type="project" value="UniProtKB-KW"/>
</dbReference>
<dbReference type="STRING" id="1802055.A3A74_01845"/>
<dbReference type="CDD" id="cd06529">
    <property type="entry name" value="S24_LexA-like"/>
    <property type="match status" value="1"/>
</dbReference>
<gene>
    <name evidence="15" type="ORF">A3A74_01845</name>
</gene>
<keyword evidence="9" id="KW-0804">Transcription</keyword>
<evidence type="ECO:0000259" key="13">
    <source>
        <dbReference type="Pfam" id="PF00717"/>
    </source>
</evidence>
<dbReference type="NCBIfam" id="TIGR00498">
    <property type="entry name" value="lexA"/>
    <property type="match status" value="1"/>
</dbReference>